<dbReference type="InterPro" id="IPR052164">
    <property type="entry name" value="Anthracycline_SecMetBiosynth"/>
</dbReference>
<sequence length="255" mass="26254">MTSTHGKFIWYELLTSDPAAAARFYAQVIGWSASAPADHGGYGHFAADGEQVAGLMALPNGAPMPAGWLGYICVDDVDATLAAITAAGGTIHMPANDIPGTGRIAMVADPQGGVFYVMTPKGVGASTSFSMELLQRCSWNELSTTDQNGALAFYQGLFGWTQGDAMDMGALGQYRFINRADGGIGAVTPCPPGGPPTVWTYYFRVPDIDAAVARVIAAGGSIAHGPSAVPGDDHIIIGTDPQGASFALVGKRAAA</sequence>
<dbReference type="InterPro" id="IPR037523">
    <property type="entry name" value="VOC_core"/>
</dbReference>
<reference evidence="2 3" key="1">
    <citation type="submission" date="2019-02" db="EMBL/GenBank/DDBJ databases">
        <title>Polymorphobacter sp. isolated from the lake at the Tibet of China.</title>
        <authorList>
            <person name="Li A."/>
        </authorList>
    </citation>
    <scope>NUCLEOTIDE SEQUENCE [LARGE SCALE GENOMIC DNA]</scope>
    <source>
        <strain evidence="2 3">DJ1R-1</strain>
    </source>
</reference>
<dbReference type="CDD" id="cd07247">
    <property type="entry name" value="SgaA_N_like"/>
    <property type="match status" value="2"/>
</dbReference>
<evidence type="ECO:0000259" key="1">
    <source>
        <dbReference type="PROSITE" id="PS51819"/>
    </source>
</evidence>
<feature type="domain" description="VOC" evidence="1">
    <location>
        <begin position="136"/>
        <end position="251"/>
    </location>
</feature>
<accession>A0A4Y9ERL7</accession>
<dbReference type="SUPFAM" id="SSF54593">
    <property type="entry name" value="Glyoxalase/Bleomycin resistance protein/Dihydroxybiphenyl dioxygenase"/>
    <property type="match status" value="2"/>
</dbReference>
<dbReference type="PANTHER" id="PTHR33993:SF14">
    <property type="entry name" value="GB|AAF24581.1"/>
    <property type="match status" value="1"/>
</dbReference>
<keyword evidence="3" id="KW-1185">Reference proteome</keyword>
<dbReference type="RefSeq" id="WP_135244714.1">
    <property type="nucleotide sequence ID" value="NZ_SIHO01000001.1"/>
</dbReference>
<dbReference type="PROSITE" id="PS51819">
    <property type="entry name" value="VOC"/>
    <property type="match status" value="2"/>
</dbReference>
<feature type="domain" description="VOC" evidence="1">
    <location>
        <begin position="7"/>
        <end position="120"/>
    </location>
</feature>
<dbReference type="Pfam" id="PF00903">
    <property type="entry name" value="Glyoxalase"/>
    <property type="match status" value="2"/>
</dbReference>
<dbReference type="PANTHER" id="PTHR33993">
    <property type="entry name" value="GLYOXALASE-RELATED"/>
    <property type="match status" value="1"/>
</dbReference>
<name>A0A4Y9ERL7_9SPHN</name>
<dbReference type="OrthoDB" id="9793039at2"/>
<protein>
    <submittedName>
        <fullName evidence="2">VOC family protein</fullName>
    </submittedName>
</protein>
<dbReference type="Proteomes" id="UP000297737">
    <property type="component" value="Unassembled WGS sequence"/>
</dbReference>
<dbReference type="AlphaFoldDB" id="A0A4Y9ERL7"/>
<evidence type="ECO:0000313" key="2">
    <source>
        <dbReference type="EMBL" id="TFU05990.1"/>
    </source>
</evidence>
<proteinExistence type="predicted"/>
<gene>
    <name evidence="2" type="ORF">EUV02_02915</name>
</gene>
<comment type="caution">
    <text evidence="2">The sequence shown here is derived from an EMBL/GenBank/DDBJ whole genome shotgun (WGS) entry which is preliminary data.</text>
</comment>
<dbReference type="InterPro" id="IPR029068">
    <property type="entry name" value="Glyas_Bleomycin-R_OHBP_Dase"/>
</dbReference>
<organism evidence="2 3">
    <name type="scientific">Glacieibacterium arshaanense</name>
    <dbReference type="NCBI Taxonomy" id="2511025"/>
    <lineage>
        <taxon>Bacteria</taxon>
        <taxon>Pseudomonadati</taxon>
        <taxon>Pseudomonadota</taxon>
        <taxon>Alphaproteobacteria</taxon>
        <taxon>Sphingomonadales</taxon>
        <taxon>Sphingosinicellaceae</taxon>
        <taxon>Glacieibacterium</taxon>
    </lineage>
</organism>
<dbReference type="Gene3D" id="3.10.180.10">
    <property type="entry name" value="2,3-Dihydroxybiphenyl 1,2-Dioxygenase, domain 1"/>
    <property type="match status" value="2"/>
</dbReference>
<dbReference type="InterPro" id="IPR004360">
    <property type="entry name" value="Glyas_Fos-R_dOase_dom"/>
</dbReference>
<dbReference type="EMBL" id="SIHO01000001">
    <property type="protein sequence ID" value="TFU05990.1"/>
    <property type="molecule type" value="Genomic_DNA"/>
</dbReference>
<evidence type="ECO:0000313" key="3">
    <source>
        <dbReference type="Proteomes" id="UP000297737"/>
    </source>
</evidence>